<keyword evidence="1" id="KW-0732">Signal</keyword>
<dbReference type="PATRIC" id="fig|1310613.3.peg.1655"/>
<dbReference type="AlphaFoldDB" id="A0A009IMZ3"/>
<feature type="chain" id="PRO_5001446643" evidence="1">
    <location>
        <begin position="25"/>
        <end position="264"/>
    </location>
</feature>
<dbReference type="GO" id="GO:0030973">
    <property type="term" value="F:molybdate ion binding"/>
    <property type="evidence" value="ECO:0007669"/>
    <property type="project" value="TreeGrafter"/>
</dbReference>
<dbReference type="EMBL" id="JEWH01000017">
    <property type="protein sequence ID" value="EXB06039.1"/>
    <property type="molecule type" value="Genomic_DNA"/>
</dbReference>
<dbReference type="PANTHER" id="PTHR30632:SF11">
    <property type="entry name" value="BLR4797 PROTEIN"/>
    <property type="match status" value="1"/>
</dbReference>
<dbReference type="RefSeq" id="WP_002067905.1">
    <property type="nucleotide sequence ID" value="NZ_JEWH01000017.1"/>
</dbReference>
<name>A0A009IMZ3_ACIB9</name>
<protein>
    <submittedName>
        <fullName evidence="2">Bacterial extracellular solute-binding family protein</fullName>
    </submittedName>
</protein>
<feature type="signal peptide" evidence="1">
    <location>
        <begin position="1"/>
        <end position="24"/>
    </location>
</feature>
<sequence length="264" mass="28175">MKKSPIFITICLAGAGLGSTFANADTLEVISSGGFYSSMEKLIPIFEKQTGHTVHLSSGSSMGESPTAIPNRLNRGERFDIVVLAAPELSKLAEKGYVDPNSQSALVNSSIGMAVPKGAPKPDISSAAKFEKVLLNAKHIGYSASASGTHLEKDVFPSFPPVEYKVISSKAEKVVGDRVAKRIAEGQFDIGFQQISEIKPFTGKYGQVELVGPIPAPYQKVTVFAAGIGKNSEHAKVAKELIKFVKSPQATQIIEEQGLEQVKQ</sequence>
<dbReference type="Gene3D" id="3.40.190.10">
    <property type="entry name" value="Periplasmic binding protein-like II"/>
    <property type="match status" value="2"/>
</dbReference>
<comment type="caution">
    <text evidence="2">The sequence shown here is derived from an EMBL/GenBank/DDBJ whole genome shotgun (WGS) entry which is preliminary data.</text>
</comment>
<accession>A0A009IMZ3</accession>
<dbReference type="PANTHER" id="PTHR30632">
    <property type="entry name" value="MOLYBDATE-BINDING PERIPLASMIC PROTEIN"/>
    <property type="match status" value="1"/>
</dbReference>
<gene>
    <name evidence="2" type="ORF">J512_1728</name>
</gene>
<dbReference type="Pfam" id="PF13531">
    <property type="entry name" value="SBP_bac_11"/>
    <property type="match status" value="1"/>
</dbReference>
<dbReference type="InterPro" id="IPR050682">
    <property type="entry name" value="ModA/WtpA"/>
</dbReference>
<proteinExistence type="predicted"/>
<evidence type="ECO:0000256" key="1">
    <source>
        <dbReference type="SAM" id="SignalP"/>
    </source>
</evidence>
<evidence type="ECO:0000313" key="3">
    <source>
        <dbReference type="Proteomes" id="UP000020595"/>
    </source>
</evidence>
<reference evidence="2 3" key="1">
    <citation type="submission" date="2014-02" db="EMBL/GenBank/DDBJ databases">
        <title>Comparative genomics and transcriptomics to identify genetic mechanisms underlying the emergence of carbapenem resistant Acinetobacter baumannii (CRAb).</title>
        <authorList>
            <person name="Harris A.D."/>
            <person name="Johnson K.J."/>
            <person name="George J."/>
            <person name="Shefchek K."/>
            <person name="Daugherty S.C."/>
            <person name="Parankush S."/>
            <person name="Sadzewicz L."/>
            <person name="Tallon L."/>
            <person name="Sengamalay N."/>
            <person name="Hazen T.H."/>
            <person name="Rasko D.A."/>
        </authorList>
    </citation>
    <scope>NUCLEOTIDE SEQUENCE [LARGE SCALE GENOMIC DNA]</scope>
    <source>
        <strain evidence="2 3">1295743</strain>
    </source>
</reference>
<dbReference type="GO" id="GO:0015689">
    <property type="term" value="P:molybdate ion transport"/>
    <property type="evidence" value="ECO:0007669"/>
    <property type="project" value="TreeGrafter"/>
</dbReference>
<evidence type="ECO:0000313" key="2">
    <source>
        <dbReference type="EMBL" id="EXB06039.1"/>
    </source>
</evidence>
<dbReference type="Proteomes" id="UP000020595">
    <property type="component" value="Unassembled WGS sequence"/>
</dbReference>
<organism evidence="2 3">
    <name type="scientific">Acinetobacter baumannii (strain 1295743)</name>
    <dbReference type="NCBI Taxonomy" id="1310613"/>
    <lineage>
        <taxon>Bacteria</taxon>
        <taxon>Pseudomonadati</taxon>
        <taxon>Pseudomonadota</taxon>
        <taxon>Gammaproteobacteria</taxon>
        <taxon>Moraxellales</taxon>
        <taxon>Moraxellaceae</taxon>
        <taxon>Acinetobacter</taxon>
        <taxon>Acinetobacter calcoaceticus/baumannii complex</taxon>
    </lineage>
</organism>
<dbReference type="SUPFAM" id="SSF53850">
    <property type="entry name" value="Periplasmic binding protein-like II"/>
    <property type="match status" value="1"/>
</dbReference>